<protein>
    <recommendedName>
        <fullName evidence="5">Sec-independent protein translocase protein TatC</fullName>
    </recommendedName>
</protein>
<name>A0A6G1VMI9_9BACT</name>
<dbReference type="PRINTS" id="PR01840">
    <property type="entry name" value="TATCFAMILY"/>
</dbReference>
<feature type="transmembrane region" description="Helical" evidence="5">
    <location>
        <begin position="23"/>
        <end position="41"/>
    </location>
</feature>
<keyword evidence="5" id="KW-0813">Transport</keyword>
<dbReference type="PANTHER" id="PTHR30371:SF0">
    <property type="entry name" value="SEC-INDEPENDENT PROTEIN TRANSLOCASE PROTEIN TATC, CHLOROPLASTIC-RELATED"/>
    <property type="match status" value="1"/>
</dbReference>
<dbReference type="GO" id="GO:0043953">
    <property type="term" value="P:protein transport by the Tat complex"/>
    <property type="evidence" value="ECO:0007669"/>
    <property type="project" value="UniProtKB-UniRule"/>
</dbReference>
<evidence type="ECO:0000256" key="3">
    <source>
        <dbReference type="ARBA" id="ARBA00022989"/>
    </source>
</evidence>
<evidence type="ECO:0000313" key="7">
    <source>
        <dbReference type="Proteomes" id="UP000477980"/>
    </source>
</evidence>
<dbReference type="GO" id="GO:0065002">
    <property type="term" value="P:intracellular protein transmembrane transport"/>
    <property type="evidence" value="ECO:0007669"/>
    <property type="project" value="TreeGrafter"/>
</dbReference>
<dbReference type="GO" id="GO:0009977">
    <property type="term" value="F:proton motive force dependent protein transmembrane transporter activity"/>
    <property type="evidence" value="ECO:0007669"/>
    <property type="project" value="TreeGrafter"/>
</dbReference>
<dbReference type="PANTHER" id="PTHR30371">
    <property type="entry name" value="SEC-INDEPENDENT PROTEIN TRANSLOCASE PROTEIN TATC"/>
    <property type="match status" value="1"/>
</dbReference>
<feature type="transmembrane region" description="Helical" evidence="5">
    <location>
        <begin position="178"/>
        <end position="202"/>
    </location>
</feature>
<dbReference type="Pfam" id="PF00902">
    <property type="entry name" value="TatC"/>
    <property type="match status" value="1"/>
</dbReference>
<sequence length="262" mass="29785">MEKENNQTSLMTFGEHLEVFRKMLFRVLVVAIIIAIVIFCAKDTTFSLLLAPSGSDFSTYQVIERLAREIGIDFHFEPYHVQLINTELSSQFMTHVSTSFYLALLFSLPYVVIELYRFIAPALYENERRYSASVAIAVYLLFMLGVLMSYYVLFPFALRFLGTYQVAASVVNQINLSSYISTFITLTLVMGLVFQIPVLSFFLAKLGMLQAGFMKQYRRHAFVVIAIIAAIITPPDLFTCCIVTLPMYGLYELSILIVGRTN</sequence>
<evidence type="ECO:0000256" key="2">
    <source>
        <dbReference type="ARBA" id="ARBA00022692"/>
    </source>
</evidence>
<keyword evidence="3 5" id="KW-1133">Transmembrane helix</keyword>
<proteinExistence type="inferred from homology"/>
<reference evidence="6 7" key="1">
    <citation type="submission" date="2019-09" db="EMBL/GenBank/DDBJ databases">
        <title>Distinct polysaccharide growth profiles of human intestinal Prevotella copri isolates.</title>
        <authorList>
            <person name="Fehlner-Peach H."/>
            <person name="Magnabosco C."/>
            <person name="Raghavan V."/>
            <person name="Scher J.U."/>
            <person name="Tett A."/>
            <person name="Cox L.M."/>
            <person name="Gottsegen C."/>
            <person name="Watters A."/>
            <person name="Wiltshire- Gordon J.D."/>
            <person name="Segata N."/>
            <person name="Bonneau R."/>
            <person name="Littman D.R."/>
        </authorList>
    </citation>
    <scope>NUCLEOTIDE SEQUENCE [LARGE SCALE GENOMIC DNA]</scope>
    <source>
        <strain evidence="7">iAA917</strain>
    </source>
</reference>
<dbReference type="HAMAP" id="MF_00902">
    <property type="entry name" value="TatC"/>
    <property type="match status" value="1"/>
</dbReference>
<organism evidence="6 7">
    <name type="scientific">Segatella copri</name>
    <dbReference type="NCBI Taxonomy" id="165179"/>
    <lineage>
        <taxon>Bacteria</taxon>
        <taxon>Pseudomonadati</taxon>
        <taxon>Bacteroidota</taxon>
        <taxon>Bacteroidia</taxon>
        <taxon>Bacteroidales</taxon>
        <taxon>Prevotellaceae</taxon>
        <taxon>Segatella</taxon>
    </lineage>
</organism>
<evidence type="ECO:0000313" key="6">
    <source>
        <dbReference type="EMBL" id="MQP14659.1"/>
    </source>
</evidence>
<keyword evidence="4 5" id="KW-0472">Membrane</keyword>
<dbReference type="Proteomes" id="UP000477980">
    <property type="component" value="Unassembled WGS sequence"/>
</dbReference>
<keyword evidence="5" id="KW-0653">Protein transport</keyword>
<comment type="caution">
    <text evidence="5">Lacks conserved residue(s) required for the propagation of feature annotation.</text>
</comment>
<accession>A0A6G1VMI9</accession>
<feature type="transmembrane region" description="Helical" evidence="5">
    <location>
        <begin position="132"/>
        <end position="158"/>
    </location>
</feature>
<dbReference type="EMBL" id="VZAH01000093">
    <property type="protein sequence ID" value="MQP14659.1"/>
    <property type="molecule type" value="Genomic_DNA"/>
</dbReference>
<comment type="subcellular location">
    <subcellularLocation>
        <location evidence="5">Cell membrane</location>
        <topology evidence="5">Multi-pass membrane protein</topology>
    </subcellularLocation>
    <subcellularLocation>
        <location evidence="1">Membrane</location>
        <topology evidence="1">Multi-pass membrane protein</topology>
    </subcellularLocation>
</comment>
<comment type="subunit">
    <text evidence="5">Forms a complex with TatA.</text>
</comment>
<evidence type="ECO:0000256" key="4">
    <source>
        <dbReference type="ARBA" id="ARBA00023136"/>
    </source>
</evidence>
<dbReference type="AlphaFoldDB" id="A0A6G1VMI9"/>
<dbReference type="InterPro" id="IPR002033">
    <property type="entry name" value="TatC"/>
</dbReference>
<dbReference type="NCBIfam" id="TIGR00945">
    <property type="entry name" value="tatC"/>
    <property type="match status" value="1"/>
</dbReference>
<feature type="transmembrane region" description="Helical" evidence="5">
    <location>
        <begin position="222"/>
        <end position="248"/>
    </location>
</feature>
<comment type="function">
    <text evidence="5">Part of the twin-arginine translocation (Tat) system that transports large folded proteins containing a characteristic twin-arginine motif in their signal peptide across membranes.</text>
</comment>
<evidence type="ECO:0000256" key="5">
    <source>
        <dbReference type="HAMAP-Rule" id="MF_00902"/>
    </source>
</evidence>
<keyword evidence="5" id="KW-1003">Cell membrane</keyword>
<gene>
    <name evidence="5 6" type="primary">tatC</name>
    <name evidence="6" type="ORF">F7D25_09630</name>
</gene>
<keyword evidence="5" id="KW-0811">Translocation</keyword>
<comment type="similarity">
    <text evidence="5">Belongs to the TatC family.</text>
</comment>
<dbReference type="GO" id="GO:0033281">
    <property type="term" value="C:TAT protein transport complex"/>
    <property type="evidence" value="ECO:0007669"/>
    <property type="project" value="UniProtKB-UniRule"/>
</dbReference>
<evidence type="ECO:0000256" key="1">
    <source>
        <dbReference type="ARBA" id="ARBA00004141"/>
    </source>
</evidence>
<keyword evidence="2 5" id="KW-0812">Transmembrane</keyword>
<feature type="transmembrane region" description="Helical" evidence="5">
    <location>
        <begin position="100"/>
        <end position="120"/>
    </location>
</feature>
<comment type="caution">
    <text evidence="6">The sequence shown here is derived from an EMBL/GenBank/DDBJ whole genome shotgun (WGS) entry which is preliminary data.</text>
</comment>
<dbReference type="OrthoDB" id="9777044at2"/>